<protein>
    <submittedName>
        <fullName evidence="8">Regulator of nonsense transcripts-related protein, putative</fullName>
    </submittedName>
</protein>
<dbReference type="FunFam" id="3.40.50.300:FF:000326">
    <property type="entry name" value="P-loop containing nucleoside triphosphate hydrolase"/>
    <property type="match status" value="1"/>
</dbReference>
<dbReference type="InterPro" id="IPR045055">
    <property type="entry name" value="DNA2/NAM7-like"/>
</dbReference>
<evidence type="ECO:0000313" key="8">
    <source>
        <dbReference type="EMBL" id="CAI75879.1"/>
    </source>
</evidence>
<gene>
    <name evidence="8" type="ORF">TA18830</name>
</gene>
<dbReference type="EMBL" id="CR940352">
    <property type="protein sequence ID" value="CAI75879.1"/>
    <property type="molecule type" value="Genomic_DNA"/>
</dbReference>
<dbReference type="KEGG" id="tan:TA18830"/>
<dbReference type="RefSeq" id="XP_955355.1">
    <property type="nucleotide sequence ID" value="XM_950262.1"/>
</dbReference>
<dbReference type="PANTHER" id="PTHR10887">
    <property type="entry name" value="DNA2/NAM7 HELICASE FAMILY"/>
    <property type="match status" value="1"/>
</dbReference>
<keyword evidence="4" id="KW-0067">ATP-binding</keyword>
<dbReference type="Proteomes" id="UP000001950">
    <property type="component" value="Chromosome 3"/>
</dbReference>
<evidence type="ECO:0000256" key="2">
    <source>
        <dbReference type="ARBA" id="ARBA00022801"/>
    </source>
</evidence>
<organism evidence="8 9">
    <name type="scientific">Theileria annulata</name>
    <dbReference type="NCBI Taxonomy" id="5874"/>
    <lineage>
        <taxon>Eukaryota</taxon>
        <taxon>Sar</taxon>
        <taxon>Alveolata</taxon>
        <taxon>Apicomplexa</taxon>
        <taxon>Aconoidasida</taxon>
        <taxon>Piroplasmida</taxon>
        <taxon>Theileriidae</taxon>
        <taxon>Theileria</taxon>
    </lineage>
</organism>
<evidence type="ECO:0000259" key="7">
    <source>
        <dbReference type="SMART" id="SM00487"/>
    </source>
</evidence>
<dbReference type="InterPro" id="IPR041677">
    <property type="entry name" value="DNA2/NAM7_AAA_11"/>
</dbReference>
<dbReference type="GO" id="GO:0035194">
    <property type="term" value="P:regulatory ncRNA-mediated post-transcriptional gene silencing"/>
    <property type="evidence" value="ECO:0007669"/>
    <property type="project" value="TreeGrafter"/>
</dbReference>
<dbReference type="GO" id="GO:0016787">
    <property type="term" value="F:hydrolase activity"/>
    <property type="evidence" value="ECO:0007669"/>
    <property type="project" value="UniProtKB-KW"/>
</dbReference>
<dbReference type="Pfam" id="PF13086">
    <property type="entry name" value="AAA_11"/>
    <property type="match status" value="2"/>
</dbReference>
<keyword evidence="1" id="KW-0547">Nucleotide-binding</keyword>
<evidence type="ECO:0000256" key="6">
    <source>
        <dbReference type="SAM" id="Coils"/>
    </source>
</evidence>
<proteinExistence type="predicted"/>
<dbReference type="Pfam" id="PF13087">
    <property type="entry name" value="AAA_12"/>
    <property type="match status" value="1"/>
</dbReference>
<dbReference type="InterPro" id="IPR041679">
    <property type="entry name" value="DNA2/NAM7-like_C"/>
</dbReference>
<dbReference type="GO" id="GO:0003678">
    <property type="term" value="F:DNA helicase activity"/>
    <property type="evidence" value="ECO:0007669"/>
    <property type="project" value="UniProtKB-EC"/>
</dbReference>
<dbReference type="OrthoDB" id="6513042at2759"/>
<dbReference type="STRING" id="5874.Q4UBC2"/>
<dbReference type="GO" id="GO:0043186">
    <property type="term" value="C:P granule"/>
    <property type="evidence" value="ECO:0007669"/>
    <property type="project" value="TreeGrafter"/>
</dbReference>
<dbReference type="CDD" id="cd18808">
    <property type="entry name" value="SF1_C_Upf1"/>
    <property type="match status" value="1"/>
</dbReference>
<keyword evidence="2" id="KW-0378">Hydrolase</keyword>
<evidence type="ECO:0000256" key="1">
    <source>
        <dbReference type="ARBA" id="ARBA00022741"/>
    </source>
</evidence>
<keyword evidence="3" id="KW-0347">Helicase</keyword>
<dbReference type="InParanoid" id="Q4UBC2"/>
<dbReference type="Gene3D" id="3.40.50.300">
    <property type="entry name" value="P-loop containing nucleotide triphosphate hydrolases"/>
    <property type="match status" value="2"/>
</dbReference>
<dbReference type="GO" id="GO:0005524">
    <property type="term" value="F:ATP binding"/>
    <property type="evidence" value="ECO:0007669"/>
    <property type="project" value="UniProtKB-KW"/>
</dbReference>
<dbReference type="FunCoup" id="Q4UBC2">
    <property type="interactions" value="7"/>
</dbReference>
<keyword evidence="6" id="KW-0175">Coiled coil</keyword>
<feature type="coiled-coil region" evidence="6">
    <location>
        <begin position="253"/>
        <end position="280"/>
    </location>
</feature>
<feature type="domain" description="Helicase ATP-binding" evidence="7">
    <location>
        <begin position="698"/>
        <end position="906"/>
    </location>
</feature>
<reference evidence="8 9" key="1">
    <citation type="journal article" date="2005" name="Science">
        <title>Genome of the host-cell transforming parasite Theileria annulata compared with T. parva.</title>
        <authorList>
            <person name="Pain A."/>
            <person name="Renauld H."/>
            <person name="Berriman M."/>
            <person name="Murphy L."/>
            <person name="Yeats C.A."/>
            <person name="Weir W."/>
            <person name="Kerhornou A."/>
            <person name="Aslett M."/>
            <person name="Bishop R."/>
            <person name="Bouchier C."/>
            <person name="Cochet M."/>
            <person name="Coulson R.M.R."/>
            <person name="Cronin A."/>
            <person name="de Villiers E.P."/>
            <person name="Fraser A."/>
            <person name="Fosker N."/>
            <person name="Gardner M."/>
            <person name="Goble A."/>
            <person name="Griffiths-Jones S."/>
            <person name="Harris D.E."/>
            <person name="Katzer F."/>
            <person name="Larke N."/>
            <person name="Lord A."/>
            <person name="Maser P."/>
            <person name="McKellar S."/>
            <person name="Mooney P."/>
            <person name="Morton F."/>
            <person name="Nene V."/>
            <person name="O'Neil S."/>
            <person name="Price C."/>
            <person name="Quail M.A."/>
            <person name="Rabbinowitsch E."/>
            <person name="Rawlings N.D."/>
            <person name="Rutter S."/>
            <person name="Saunders D."/>
            <person name="Seeger K."/>
            <person name="Shah T."/>
            <person name="Squares R."/>
            <person name="Squares S."/>
            <person name="Tivey A."/>
            <person name="Walker A.R."/>
            <person name="Woodward J."/>
            <person name="Dobbelaere D.A.E."/>
            <person name="Langsley G."/>
            <person name="Rajandream M.A."/>
            <person name="McKeever D."/>
            <person name="Shiels B."/>
            <person name="Tait A."/>
            <person name="Barrell B.G."/>
            <person name="Hall N."/>
        </authorList>
    </citation>
    <scope>NUCLEOTIDE SEQUENCE [LARGE SCALE GENOMIC DNA]</scope>
    <source>
        <strain evidence="9">Ankara</strain>
    </source>
</reference>
<dbReference type="AlphaFoldDB" id="Q4UBC2"/>
<dbReference type="PANTHER" id="PTHR10887:SF322">
    <property type="entry name" value="HELICASE MOV-10"/>
    <property type="match status" value="1"/>
</dbReference>
<dbReference type="GO" id="GO:0005829">
    <property type="term" value="C:cytosol"/>
    <property type="evidence" value="ECO:0007669"/>
    <property type="project" value="TreeGrafter"/>
</dbReference>
<dbReference type="InterPro" id="IPR014001">
    <property type="entry name" value="Helicase_ATP-bd"/>
</dbReference>
<comment type="catalytic activity">
    <reaction evidence="5">
        <text>ATP + H2O = ADP + phosphate + H(+)</text>
        <dbReference type="Rhea" id="RHEA:13065"/>
        <dbReference type="ChEBI" id="CHEBI:15377"/>
        <dbReference type="ChEBI" id="CHEBI:15378"/>
        <dbReference type="ChEBI" id="CHEBI:30616"/>
        <dbReference type="ChEBI" id="CHEBI:43474"/>
        <dbReference type="ChEBI" id="CHEBI:456216"/>
        <dbReference type="EC" id="3.6.4.12"/>
    </reaction>
    <physiologicalReaction direction="left-to-right" evidence="5">
        <dbReference type="Rhea" id="RHEA:13066"/>
    </physiologicalReaction>
</comment>
<dbReference type="InterPro" id="IPR027417">
    <property type="entry name" value="P-loop_NTPase"/>
</dbReference>
<dbReference type="InterPro" id="IPR047187">
    <property type="entry name" value="SF1_C_Upf1"/>
</dbReference>
<evidence type="ECO:0000256" key="3">
    <source>
        <dbReference type="ARBA" id="ARBA00022806"/>
    </source>
</evidence>
<evidence type="ECO:0000256" key="5">
    <source>
        <dbReference type="ARBA" id="ARBA00048432"/>
    </source>
</evidence>
<keyword evidence="9" id="KW-1185">Reference proteome</keyword>
<accession>Q4UBC2</accession>
<dbReference type="SMART" id="SM00487">
    <property type="entry name" value="DEXDc"/>
    <property type="match status" value="1"/>
</dbReference>
<dbReference type="VEuPathDB" id="PiroplasmaDB:TA18830"/>
<sequence length="1189" mass="135831">MSTRGDQSSPHEAGIFSTSTKNKRKAVFSLSVPTKRSHSNSIRVLNLGETQKEEAGLKETKEEYTGSLKPDITSENIKKIVRLFGKNPEFNSLIYSDDNVLNCLTIKQRLMNFQVEWDIKMENKLASCKYTLKTPEGNELTGETFSTNKKLAKKQAAREILSNLSIPTFEEMDENSRWMISVHKNLLNTKDEVVEKTFTDDGCVCKIEWKVGDVTYLGTGEGKDFKEAELYANQDLYIQTHKLKNVMNKHAGKNVANKSLNNHENKLESLSNINKSMLDDELSRSDAAQINNMRNMLISKIKIKQEENVIAIPGGFQCTLAWNWVTPEGIPTRKTVIKSGSSKLLAKANASKTMLVELGTIQDISANESHVSNKIKAYINTDVNESVRLACELINTSNSTVWRLFILQLWNKLLFNTDKSSILKLLTTIVDVQSKDDKQTRRLQGDIWESMLYNLIFVMDEDFVKTVLNIMRGIKLNESHFYSKKALDYYQNNTILLCMEYQCNIYNEAQLKKDNVALFKNEMLVMDVAKLQMPNIMVTSRVEYEYIRTNIFKENDIVLLLPISNGVVPPSEQPNLGVLCNVLKHKVSNFILNMSLKFISFVNIDNTNNQEDMKVNKAEYTVVDEAEVLNKYGKYNVIYLKSLIPYSRMVEATQSLTHIIFPINSNASKYVFTYEMKEILLNSKKYSTNPSPSDWLMTTMTLTPVQYTATISALKNPLTLIQGPPGTGKTHVACAIIDCWAKLNPNIRILAVADSNIAADNLIDALTKKNIQALRIGQSSEYELQEESIKNLDRYQTYLKLKMGGHYKEAKNLKVLLYSEAIKQHNIIIATCVGSGNDLLSNYQFSHVIIDECSQSIEMSNLIPIGKGCKSLVLIGDHKQLRPTIISNYALKLGLDKSLLERLIQEEVAPVHMLNVQRRMHPSIIEFPNMHFYANKIFNQDVNDINRSMIRGFKWPVPFYNLVFIDVSTPSPNTQFEIPQGKSKINMILIIYIIFNYLQNYLIIYNKKIFSEIKCVIALLNSFLKSNDVKEQQIGILTPYDAQKLMIKKHLKPLKEVQSHLIEVDSVDGFQGREKDLIIFSAVRSNMVKDIGFLRDPRRMNVMLTRARRGLVVLGDSHTLMSDRENWRPYLNWIYSKQLNIHISQLNGYLDFPDHSLPNSLADLQNLMQFNTPEYNPHQFNNIGNYTLI</sequence>
<dbReference type="eggNOG" id="KOG1802">
    <property type="taxonomic scope" value="Eukaryota"/>
</dbReference>
<name>Q4UBC2_THEAN</name>
<dbReference type="GO" id="GO:0005694">
    <property type="term" value="C:chromosome"/>
    <property type="evidence" value="ECO:0007669"/>
    <property type="project" value="UniProtKB-ARBA"/>
</dbReference>
<dbReference type="SUPFAM" id="SSF52540">
    <property type="entry name" value="P-loop containing nucleoside triphosphate hydrolases"/>
    <property type="match status" value="1"/>
</dbReference>
<evidence type="ECO:0000256" key="4">
    <source>
        <dbReference type="ARBA" id="ARBA00022840"/>
    </source>
</evidence>
<dbReference type="OMA" id="RDPRRMN"/>
<dbReference type="GeneID" id="3864956"/>
<evidence type="ECO:0000313" key="9">
    <source>
        <dbReference type="Proteomes" id="UP000001950"/>
    </source>
</evidence>